<dbReference type="InterPro" id="IPR001322">
    <property type="entry name" value="Lamin_tail_dom"/>
</dbReference>
<sequence length="817" mass="85903">MSYLNKKNALAVIAAASFMVSNVANAEAPAGYYNSVDTTNATTLKATLHAIIDDHQRFPYTSSSTDTWDILEAADQDPDNPNNVIDIYRNASYPKAGGGNTNYNREHSWPKSYGFPSDGSSNYAYTDAHHLFIADSSYNSSRSNKPYANCTTGCTEKVTLANNGRGGSSAESNWTEGSFASGSWQTWNGRKGDVARALMYMAVRYEGGTHGVTGVSEPDLILTDDRVLIEQSNQGVNIDVAYMGLKSVLLQWHKDDPVDAFEMRHNDVVFSHQGNRNPFVDHPEYVSCVFESQCSGLGGGTGGDTTAPSTPSGLTAMGGNGTINLTWNTNSESDLAGYNVYRSDTANGTYIKVNNGLVNTSMFDDSNLSAATTYFYKVSAVDTSGNESAQTSSVFATTDEGSTPAAGLAWINEFHYDNASTDVNEFVEIAGTEGTDLTGWQVIAYNGSNGESYKTVTLSGTLTNQSNGFGFYNVSFSAMQNGGPDGLALVNAAGEVVQFISYEGTMTATNGPAAGQTSTDVGVAETTSTPVGYSLQLTGTGSQYSDFVWTGPQTDSPGLANSGQSFIGAAPVNQAPVASFTSNCTNLTCNFNANASSDSDGSIVAFDWSFGDAKTSTGPAVTNNYATAGDYTVTLTVTDNQGATDVVSQTVTVTAPVVVPWINEFHYDNSGSDRNEFVEIAGTAGTDLSGWKVEAVNGSNGQVYMTINLSGSIDNEQSGYGAVGFTATGLQNGPDGLVLVNNLGEVVQFISYEGTITANSGAAAGMSSTNIDVNETSSTNRNHSLQLKGTGRLADDFNWSSPGSASRGSLNSGQSIN</sequence>
<dbReference type="InterPro" id="IPR044925">
    <property type="entry name" value="His-Me_finger_sf"/>
</dbReference>
<evidence type="ECO:0000259" key="8">
    <source>
        <dbReference type="PROSITE" id="PS51841"/>
    </source>
</evidence>
<name>A0A975DDS2_9GAMM</name>
<dbReference type="InterPro" id="IPR007346">
    <property type="entry name" value="Endonuclease-I"/>
</dbReference>
<dbReference type="RefSeq" id="WP_208833139.1">
    <property type="nucleotide sequence ID" value="NZ_CP072110.1"/>
</dbReference>
<dbReference type="InterPro" id="IPR035986">
    <property type="entry name" value="PKD_dom_sf"/>
</dbReference>
<evidence type="ECO:0000313" key="9">
    <source>
        <dbReference type="EMBL" id="QTH65104.1"/>
    </source>
</evidence>
<keyword evidence="2" id="KW-0540">Nuclease</keyword>
<keyword evidence="10" id="KW-1185">Reference proteome</keyword>
<dbReference type="PROSITE" id="PS50093">
    <property type="entry name" value="PKD"/>
    <property type="match status" value="1"/>
</dbReference>
<evidence type="ECO:0000256" key="4">
    <source>
        <dbReference type="SAM" id="MobiDB-lite"/>
    </source>
</evidence>
<accession>A0A975DDS2</accession>
<dbReference type="SUPFAM" id="SSF49299">
    <property type="entry name" value="PKD domain"/>
    <property type="match status" value="1"/>
</dbReference>
<feature type="chain" id="PRO_5037378452" evidence="5">
    <location>
        <begin position="27"/>
        <end position="817"/>
    </location>
</feature>
<keyword evidence="9" id="KW-0255">Endonuclease</keyword>
<reference evidence="9" key="1">
    <citation type="submission" date="2021-03" db="EMBL/GenBank/DDBJ databases">
        <title>Description of Psychrosphaera ytuae sp. nov. isolated from deep sea sediment of South China Sea.</title>
        <authorList>
            <person name="Zhang J."/>
            <person name="Xu X.-D."/>
        </authorList>
    </citation>
    <scope>NUCLEOTIDE SEQUENCE</scope>
    <source>
        <strain evidence="9">MTZ26</strain>
    </source>
</reference>
<dbReference type="InterPro" id="IPR022409">
    <property type="entry name" value="PKD/Chitinase_dom"/>
</dbReference>
<evidence type="ECO:0000313" key="10">
    <source>
        <dbReference type="Proteomes" id="UP000682739"/>
    </source>
</evidence>
<feature type="compositionally biased region" description="Polar residues" evidence="4">
    <location>
        <begin position="798"/>
        <end position="817"/>
    </location>
</feature>
<dbReference type="InterPro" id="IPR000601">
    <property type="entry name" value="PKD_dom"/>
</dbReference>
<dbReference type="SMART" id="SM00089">
    <property type="entry name" value="PKD"/>
    <property type="match status" value="1"/>
</dbReference>
<dbReference type="InterPro" id="IPR003961">
    <property type="entry name" value="FN3_dom"/>
</dbReference>
<feature type="signal peptide" evidence="5">
    <location>
        <begin position="1"/>
        <end position="26"/>
    </location>
</feature>
<feature type="region of interest" description="Disordered" evidence="4">
    <location>
        <begin position="796"/>
        <end position="817"/>
    </location>
</feature>
<dbReference type="GO" id="GO:0004519">
    <property type="term" value="F:endonuclease activity"/>
    <property type="evidence" value="ECO:0007669"/>
    <property type="project" value="UniProtKB-KW"/>
</dbReference>
<dbReference type="PROSITE" id="PS50853">
    <property type="entry name" value="FN3"/>
    <property type="match status" value="1"/>
</dbReference>
<dbReference type="SMART" id="SM00060">
    <property type="entry name" value="FN3"/>
    <property type="match status" value="1"/>
</dbReference>
<feature type="domain" description="PKD" evidence="6">
    <location>
        <begin position="572"/>
        <end position="656"/>
    </location>
</feature>
<evidence type="ECO:0000256" key="5">
    <source>
        <dbReference type="SAM" id="SignalP"/>
    </source>
</evidence>
<dbReference type="CDD" id="cd00146">
    <property type="entry name" value="PKD"/>
    <property type="match status" value="1"/>
</dbReference>
<dbReference type="EMBL" id="CP072110">
    <property type="protein sequence ID" value="QTH65104.1"/>
    <property type="molecule type" value="Genomic_DNA"/>
</dbReference>
<keyword evidence="5" id="KW-0732">Signal</keyword>
<dbReference type="Pfam" id="PF04231">
    <property type="entry name" value="Endonuclease_1"/>
    <property type="match status" value="1"/>
</dbReference>
<evidence type="ECO:0000259" key="7">
    <source>
        <dbReference type="PROSITE" id="PS50853"/>
    </source>
</evidence>
<evidence type="ECO:0000256" key="3">
    <source>
        <dbReference type="ARBA" id="ARBA00022801"/>
    </source>
</evidence>
<dbReference type="PANTHER" id="PTHR33607:SF2">
    <property type="entry name" value="ENDONUCLEASE-1"/>
    <property type="match status" value="1"/>
</dbReference>
<dbReference type="SUPFAM" id="SSF49265">
    <property type="entry name" value="Fibronectin type III"/>
    <property type="match status" value="1"/>
</dbReference>
<dbReference type="Gene3D" id="2.60.40.10">
    <property type="entry name" value="Immunoglobulins"/>
    <property type="match status" value="2"/>
</dbReference>
<dbReference type="PANTHER" id="PTHR33607">
    <property type="entry name" value="ENDONUCLEASE-1"/>
    <property type="match status" value="1"/>
</dbReference>
<dbReference type="SUPFAM" id="SSF54060">
    <property type="entry name" value="His-Me finger endonucleases"/>
    <property type="match status" value="1"/>
</dbReference>
<comment type="similarity">
    <text evidence="1">Belongs to the EndA/NucM nuclease family.</text>
</comment>
<dbReference type="PROSITE" id="PS51841">
    <property type="entry name" value="LTD"/>
    <property type="match status" value="1"/>
</dbReference>
<keyword evidence="3" id="KW-0378">Hydrolase</keyword>
<evidence type="ECO:0000256" key="2">
    <source>
        <dbReference type="ARBA" id="ARBA00022722"/>
    </source>
</evidence>
<dbReference type="GO" id="GO:0016787">
    <property type="term" value="F:hydrolase activity"/>
    <property type="evidence" value="ECO:0007669"/>
    <property type="project" value="UniProtKB-KW"/>
</dbReference>
<dbReference type="InterPro" id="IPR036116">
    <property type="entry name" value="FN3_sf"/>
</dbReference>
<feature type="domain" description="Fibronectin type-III" evidence="7">
    <location>
        <begin position="307"/>
        <end position="401"/>
    </location>
</feature>
<dbReference type="AlphaFoldDB" id="A0A975DDS2"/>
<dbReference type="Pfam" id="PF18911">
    <property type="entry name" value="PKD_4"/>
    <property type="match status" value="1"/>
</dbReference>
<dbReference type="InterPro" id="IPR013783">
    <property type="entry name" value="Ig-like_fold"/>
</dbReference>
<evidence type="ECO:0000259" key="6">
    <source>
        <dbReference type="PROSITE" id="PS50093"/>
    </source>
</evidence>
<feature type="domain" description="LTD" evidence="8">
    <location>
        <begin position="403"/>
        <end position="655"/>
    </location>
</feature>
<proteinExistence type="inferred from homology"/>
<gene>
    <name evidence="9" type="ORF">J1N51_06605</name>
</gene>
<dbReference type="KEGG" id="psym:J1N51_06605"/>
<dbReference type="Proteomes" id="UP000682739">
    <property type="component" value="Chromosome"/>
</dbReference>
<dbReference type="CDD" id="cd00063">
    <property type="entry name" value="FN3"/>
    <property type="match status" value="1"/>
</dbReference>
<protein>
    <submittedName>
        <fullName evidence="9">Endonuclease</fullName>
    </submittedName>
</protein>
<evidence type="ECO:0000256" key="1">
    <source>
        <dbReference type="ARBA" id="ARBA00006429"/>
    </source>
</evidence>
<organism evidence="9 10">
    <name type="scientific">Psychrosphaera ytuae</name>
    <dbReference type="NCBI Taxonomy" id="2820710"/>
    <lineage>
        <taxon>Bacteria</taxon>
        <taxon>Pseudomonadati</taxon>
        <taxon>Pseudomonadota</taxon>
        <taxon>Gammaproteobacteria</taxon>
        <taxon>Alteromonadales</taxon>
        <taxon>Pseudoalteromonadaceae</taxon>
        <taxon>Psychrosphaera</taxon>
    </lineage>
</organism>